<keyword evidence="4" id="KW-1185">Reference proteome</keyword>
<dbReference type="AlphaFoldDB" id="A0ABD3GGJ6"/>
<evidence type="ECO:0000256" key="1">
    <source>
        <dbReference type="SAM" id="MobiDB-lite"/>
    </source>
</evidence>
<evidence type="ECO:0000313" key="3">
    <source>
        <dbReference type="EMBL" id="KAL3678288.1"/>
    </source>
</evidence>
<accession>A0ABD3GGJ6</accession>
<dbReference type="Proteomes" id="UP001633002">
    <property type="component" value="Unassembled WGS sequence"/>
</dbReference>
<gene>
    <name evidence="3" type="ORF">R1sor_021244</name>
</gene>
<name>A0ABD3GGJ6_9MARC</name>
<feature type="domain" description="UTP23 sensor motif region" evidence="2">
    <location>
        <begin position="65"/>
        <end position="82"/>
    </location>
</feature>
<dbReference type="InterPro" id="IPR057776">
    <property type="entry name" value="UTP23_sensor"/>
</dbReference>
<comment type="caution">
    <text evidence="3">The sequence shown here is derived from an EMBL/GenBank/DDBJ whole genome shotgun (WGS) entry which is preliminary data.</text>
</comment>
<evidence type="ECO:0000259" key="2">
    <source>
        <dbReference type="Pfam" id="PF24779"/>
    </source>
</evidence>
<feature type="region of interest" description="Disordered" evidence="1">
    <location>
        <begin position="31"/>
        <end position="98"/>
    </location>
</feature>
<dbReference type="Pfam" id="PF24779">
    <property type="entry name" value="UTP23_sensor"/>
    <property type="match status" value="1"/>
</dbReference>
<dbReference type="EMBL" id="JBJQOH010000007">
    <property type="protein sequence ID" value="KAL3678288.1"/>
    <property type="molecule type" value="Genomic_DNA"/>
</dbReference>
<protein>
    <recommendedName>
        <fullName evidence="2">UTP23 sensor motif region domain-containing protein</fullName>
    </recommendedName>
</protein>
<sequence length="118" mass="13123">MEPPSSQQIAYALLSEEQRLHMLGAKNYRTKSQTKAEAVNAVDDTPAKSDLTTKEGQPVNKERIRKRKRPKGPNPLSQMKKKEKMSISETNGQSVQQSGIQQLVAVIELETGMSETRG</sequence>
<feature type="compositionally biased region" description="Polar residues" evidence="1">
    <location>
        <begin position="87"/>
        <end position="98"/>
    </location>
</feature>
<reference evidence="3 4" key="1">
    <citation type="submission" date="2024-09" db="EMBL/GenBank/DDBJ databases">
        <title>Chromosome-scale assembly of Riccia sorocarpa.</title>
        <authorList>
            <person name="Paukszto L."/>
        </authorList>
    </citation>
    <scope>NUCLEOTIDE SEQUENCE [LARGE SCALE GENOMIC DNA]</scope>
    <source>
        <strain evidence="3">LP-2024</strain>
        <tissue evidence="3">Aerial parts of the thallus</tissue>
    </source>
</reference>
<evidence type="ECO:0000313" key="4">
    <source>
        <dbReference type="Proteomes" id="UP001633002"/>
    </source>
</evidence>
<organism evidence="3 4">
    <name type="scientific">Riccia sorocarpa</name>
    <dbReference type="NCBI Taxonomy" id="122646"/>
    <lineage>
        <taxon>Eukaryota</taxon>
        <taxon>Viridiplantae</taxon>
        <taxon>Streptophyta</taxon>
        <taxon>Embryophyta</taxon>
        <taxon>Marchantiophyta</taxon>
        <taxon>Marchantiopsida</taxon>
        <taxon>Marchantiidae</taxon>
        <taxon>Marchantiales</taxon>
        <taxon>Ricciaceae</taxon>
        <taxon>Riccia</taxon>
    </lineage>
</organism>
<proteinExistence type="predicted"/>